<dbReference type="EMBL" id="LZYZ01000001">
    <property type="protein sequence ID" value="OOM16739.1"/>
    <property type="molecule type" value="Genomic_DNA"/>
</dbReference>
<dbReference type="Pfam" id="PF14279">
    <property type="entry name" value="HNH_5"/>
    <property type="match status" value="1"/>
</dbReference>
<comment type="caution">
    <text evidence="2">The sequence shown here is derived from an EMBL/GenBank/DDBJ whole genome shotgun (WGS) entry which is preliminary data.</text>
</comment>
<reference evidence="2 3" key="1">
    <citation type="submission" date="2016-05" db="EMBL/GenBank/DDBJ databases">
        <title>Microbial solvent formation.</title>
        <authorList>
            <person name="Poehlein A."/>
            <person name="Montoya Solano J.D."/>
            <person name="Flitsch S."/>
            <person name="Krabben P."/>
            <person name="Duerre P."/>
            <person name="Daniel R."/>
        </authorList>
    </citation>
    <scope>NUCLEOTIDE SEQUENCE [LARGE SCALE GENOMIC DNA]</scope>
    <source>
        <strain evidence="2 3">L1-8</strain>
    </source>
</reference>
<name>A0A1S8NJR9_CLOSA</name>
<sequence>MSKCYICENEITKDNETAEHILLNAIGGTLKPKTLICKKCNSTLGEDIDAELANQLNYLCNMLNIERDRKKVPSLDVELESGQKILLKPGGKPVMKIPQKKESIKDNGKIKISIKAPDKESAKKVVQGLKRKYKEIDVDSILANCEKEKRYLNETCKIPIAVGGEKALRSICKTAINFYMLKGGSRKNIENLIPYIQGNKGSKCVQYYYKSIDIIEKTENEVLHSIIIKGKKDEKLLLAYVELFNCYRFVILLNDNYNGENIDLSYYFNVLTREEVKRFNNFDMSKNEVIELIEYSNIPTNELINEIDKVLKIASEKQESELIRGFGEKAINNSLSKYPKDILITEKMFSELVDEYMKEVIPWLANKLKK</sequence>
<evidence type="ECO:0000259" key="1">
    <source>
        <dbReference type="Pfam" id="PF14279"/>
    </source>
</evidence>
<accession>A0A1S8NJR9</accession>
<proteinExistence type="predicted"/>
<dbReference type="RefSeq" id="WP_176127390.1">
    <property type="nucleotide sequence ID" value="NZ_LZYZ01000001.1"/>
</dbReference>
<evidence type="ECO:0000313" key="2">
    <source>
        <dbReference type="EMBL" id="OOM16739.1"/>
    </source>
</evidence>
<organism evidence="2 3">
    <name type="scientific">Clostridium saccharobutylicum</name>
    <dbReference type="NCBI Taxonomy" id="169679"/>
    <lineage>
        <taxon>Bacteria</taxon>
        <taxon>Bacillati</taxon>
        <taxon>Bacillota</taxon>
        <taxon>Clostridia</taxon>
        <taxon>Eubacteriales</taxon>
        <taxon>Clostridiaceae</taxon>
        <taxon>Clostridium</taxon>
    </lineage>
</organism>
<dbReference type="InterPro" id="IPR029471">
    <property type="entry name" value="HNH_5"/>
</dbReference>
<evidence type="ECO:0000313" key="3">
    <source>
        <dbReference type="Proteomes" id="UP000191154"/>
    </source>
</evidence>
<dbReference type="Proteomes" id="UP000191154">
    <property type="component" value="Unassembled WGS sequence"/>
</dbReference>
<dbReference type="AlphaFoldDB" id="A0A1S8NJR9"/>
<gene>
    <name evidence="2" type="ORF">CLOSAC_10330</name>
</gene>
<protein>
    <recommendedName>
        <fullName evidence="1">HNH endonuclease 5 domain-containing protein</fullName>
    </recommendedName>
</protein>
<feature type="domain" description="HNH endonuclease 5" evidence="1">
    <location>
        <begin position="4"/>
        <end position="56"/>
    </location>
</feature>